<gene>
    <name evidence="2" type="ORF">BWD41_15170</name>
</gene>
<feature type="region of interest" description="Disordered" evidence="1">
    <location>
        <begin position="1"/>
        <end position="28"/>
    </location>
</feature>
<feature type="compositionally biased region" description="Basic and acidic residues" evidence="1">
    <location>
        <begin position="19"/>
        <end position="28"/>
    </location>
</feature>
<comment type="caution">
    <text evidence="2">The sequence shown here is derived from an EMBL/GenBank/DDBJ whole genome shotgun (WGS) entry which is preliminary data.</text>
</comment>
<proteinExistence type="predicted"/>
<evidence type="ECO:0008006" key="4">
    <source>
        <dbReference type="Google" id="ProtNLM"/>
    </source>
</evidence>
<dbReference type="RefSeq" id="WP_075848277.1">
    <property type="nucleotide sequence ID" value="NZ_MTCP01000007.1"/>
</dbReference>
<protein>
    <recommendedName>
        <fullName evidence="4">DUF3987 domain-containing protein</fullName>
    </recommendedName>
</protein>
<dbReference type="AlphaFoldDB" id="A0AA44RGB2"/>
<name>A0AA44RGB2_CITBR</name>
<dbReference type="EMBL" id="MTCP01000007">
    <property type="protein sequence ID" value="OLY68140.1"/>
    <property type="molecule type" value="Genomic_DNA"/>
</dbReference>
<evidence type="ECO:0000313" key="2">
    <source>
        <dbReference type="EMBL" id="OLY68140.1"/>
    </source>
</evidence>
<dbReference type="Proteomes" id="UP000185597">
    <property type="component" value="Unassembled WGS sequence"/>
</dbReference>
<organism evidence="2 3">
    <name type="scientific">Citrobacter braakii</name>
    <dbReference type="NCBI Taxonomy" id="57706"/>
    <lineage>
        <taxon>Bacteria</taxon>
        <taxon>Pseudomonadati</taxon>
        <taxon>Pseudomonadota</taxon>
        <taxon>Gammaproteobacteria</taxon>
        <taxon>Enterobacterales</taxon>
        <taxon>Enterobacteriaceae</taxon>
        <taxon>Citrobacter</taxon>
        <taxon>Citrobacter freundii complex</taxon>
    </lineage>
</organism>
<sequence length="515" mass="56711">MPRAKPALKSVPNNGTNDNRLKEESDRSLEEAISEVEAHCAAVVAGKKVAGNSYRLDVANWRSVDLMNPPGLAGEIVDAIETRNMRPLRWAAIPAALQLMAIAAGIGKRKSLNGAKMNIITITIAESAAGKDAAQSFIGDVLLRISKTAHLFNRPRTDKDMIMNALDADGKALYVVDEAHDLIGSINDKGSSQYTKSIGPLILAMATAKLYTLSGTHKREVNALINTAREKAVKRLERIDKQIDADESNKDLHKARAGLVKQLATLDVQQTIVDTGIKDPLVCLMLSSTPGNFEKVIDYSNIASGLIGRGLLFHCGDEAARSRADEINVDSTVTDALADRVRDLTTFGRSLKVQPNTRAFLKTIFEYLEDDDRRNAPIVGALYRRAYERVISIASLLATDEGEVTDEHVKYAFALVMRNIEDVTRLSQQNEIEDIQTALQQRVIDVIKHSPVGVKFSAINKQIMRRSVFAEAAERSRINGYKDPLALAIAALERQRVIECVEIRNGLNIRLLRRV</sequence>
<reference evidence="2 3" key="1">
    <citation type="submission" date="2017-01" db="EMBL/GenBank/DDBJ databases">
        <title>First report of the plasmid-mediated mcr-1 gene in Citrobacter freudii.</title>
        <authorList>
            <person name="Liu J."/>
            <person name="Yang Y."/>
            <person name="Li Y."/>
            <person name="Liu D."/>
            <person name="Tuo H."/>
            <person name="Davis M."/>
            <person name="Zhang A."/>
        </authorList>
    </citation>
    <scope>NUCLEOTIDE SEQUENCE [LARGE SCALE GENOMIC DNA]</scope>
    <source>
        <strain evidence="2 3">SCC4</strain>
    </source>
</reference>
<evidence type="ECO:0000313" key="3">
    <source>
        <dbReference type="Proteomes" id="UP000185597"/>
    </source>
</evidence>
<evidence type="ECO:0000256" key="1">
    <source>
        <dbReference type="SAM" id="MobiDB-lite"/>
    </source>
</evidence>
<accession>A0AA44RGB2</accession>